<sequence>MNLLPDIFLYNQDAPLLFTRMYFWGFLLINMAVYSMIYKQKGLRNSYLLLISLFFYYKTSGLFFLLLIFSTFSNYYIGQAVFYFKNKTWKKAMLALGVTINLAVLSYFKYAYFFTDTFNQVLNTRLEVVNYMALWSNQVSGSHFDASVIFLPVGISFFTFQTISYVVDVYRGKCQP</sequence>
<evidence type="ECO:0000256" key="1">
    <source>
        <dbReference type="SAM" id="Phobius"/>
    </source>
</evidence>
<accession>A0A0F8Y5B8</accession>
<proteinExistence type="predicted"/>
<dbReference type="InterPro" id="IPR051085">
    <property type="entry name" value="MB_O-acyltransferase"/>
</dbReference>
<comment type="caution">
    <text evidence="2">The sequence shown here is derived from an EMBL/GenBank/DDBJ whole genome shotgun (WGS) entry which is preliminary data.</text>
</comment>
<feature type="transmembrane region" description="Helical" evidence="1">
    <location>
        <begin position="92"/>
        <end position="112"/>
    </location>
</feature>
<feature type="transmembrane region" description="Helical" evidence="1">
    <location>
        <begin position="47"/>
        <end position="72"/>
    </location>
</feature>
<dbReference type="AlphaFoldDB" id="A0A0F8Y5B8"/>
<organism evidence="2">
    <name type="scientific">marine sediment metagenome</name>
    <dbReference type="NCBI Taxonomy" id="412755"/>
    <lineage>
        <taxon>unclassified sequences</taxon>
        <taxon>metagenomes</taxon>
        <taxon>ecological metagenomes</taxon>
    </lineage>
</organism>
<feature type="non-terminal residue" evidence="2">
    <location>
        <position position="176"/>
    </location>
</feature>
<keyword evidence="1" id="KW-0472">Membrane</keyword>
<gene>
    <name evidence="2" type="ORF">LCGC14_2861670</name>
</gene>
<protein>
    <submittedName>
        <fullName evidence="2">Uncharacterized protein</fullName>
    </submittedName>
</protein>
<keyword evidence="1" id="KW-1133">Transmembrane helix</keyword>
<keyword evidence="1" id="KW-0812">Transmembrane</keyword>
<name>A0A0F8Y5B8_9ZZZZ</name>
<feature type="transmembrane region" description="Helical" evidence="1">
    <location>
        <begin position="20"/>
        <end position="38"/>
    </location>
</feature>
<evidence type="ECO:0000313" key="2">
    <source>
        <dbReference type="EMBL" id="KKK76632.1"/>
    </source>
</evidence>
<dbReference type="EMBL" id="LAZR01055322">
    <property type="protein sequence ID" value="KKK76632.1"/>
    <property type="molecule type" value="Genomic_DNA"/>
</dbReference>
<reference evidence="2" key="1">
    <citation type="journal article" date="2015" name="Nature">
        <title>Complex archaea that bridge the gap between prokaryotes and eukaryotes.</title>
        <authorList>
            <person name="Spang A."/>
            <person name="Saw J.H."/>
            <person name="Jorgensen S.L."/>
            <person name="Zaremba-Niedzwiedzka K."/>
            <person name="Martijn J."/>
            <person name="Lind A.E."/>
            <person name="van Eijk R."/>
            <person name="Schleper C."/>
            <person name="Guy L."/>
            <person name="Ettema T.J."/>
        </authorList>
    </citation>
    <scope>NUCLEOTIDE SEQUENCE</scope>
</reference>
<dbReference type="GO" id="GO:0016746">
    <property type="term" value="F:acyltransferase activity"/>
    <property type="evidence" value="ECO:0007669"/>
    <property type="project" value="TreeGrafter"/>
</dbReference>
<dbReference type="PANTHER" id="PTHR13285">
    <property type="entry name" value="ACYLTRANSFERASE"/>
    <property type="match status" value="1"/>
</dbReference>
<dbReference type="PANTHER" id="PTHR13285:SF23">
    <property type="entry name" value="TEICHOIC ACID D-ALANYLTRANSFERASE"/>
    <property type="match status" value="1"/>
</dbReference>